<comment type="caution">
    <text evidence="1">The sequence shown here is derived from an EMBL/GenBank/DDBJ whole genome shotgun (WGS) entry which is preliminary data.</text>
</comment>
<dbReference type="AlphaFoldDB" id="A0AAW1W0Q3"/>
<dbReference type="EMBL" id="JBEDUW010000007">
    <property type="protein sequence ID" value="KAK9912280.1"/>
    <property type="molecule type" value="Genomic_DNA"/>
</dbReference>
<reference evidence="1 2" key="1">
    <citation type="journal article" date="2023" name="G3 (Bethesda)">
        <title>A chromosome-length genome assembly and annotation of blackberry (Rubus argutus, cv. 'Hillquist').</title>
        <authorList>
            <person name="Bruna T."/>
            <person name="Aryal R."/>
            <person name="Dudchenko O."/>
            <person name="Sargent D.J."/>
            <person name="Mead D."/>
            <person name="Buti M."/>
            <person name="Cavallini A."/>
            <person name="Hytonen T."/>
            <person name="Andres J."/>
            <person name="Pham M."/>
            <person name="Weisz D."/>
            <person name="Mascagni F."/>
            <person name="Usai G."/>
            <person name="Natali L."/>
            <person name="Bassil N."/>
            <person name="Fernandez G.E."/>
            <person name="Lomsadze A."/>
            <person name="Armour M."/>
            <person name="Olukolu B."/>
            <person name="Poorten T."/>
            <person name="Britton C."/>
            <person name="Davik J."/>
            <person name="Ashrafi H."/>
            <person name="Aiden E.L."/>
            <person name="Borodovsky M."/>
            <person name="Worthington M."/>
        </authorList>
    </citation>
    <scope>NUCLEOTIDE SEQUENCE [LARGE SCALE GENOMIC DNA]</scope>
    <source>
        <strain evidence="1">PI 553951</strain>
    </source>
</reference>
<evidence type="ECO:0000313" key="2">
    <source>
        <dbReference type="Proteomes" id="UP001457282"/>
    </source>
</evidence>
<proteinExistence type="predicted"/>
<keyword evidence="2" id="KW-1185">Reference proteome</keyword>
<gene>
    <name evidence="1" type="ORF">M0R45_036150</name>
</gene>
<protein>
    <submittedName>
        <fullName evidence="1">Uncharacterized protein</fullName>
    </submittedName>
</protein>
<evidence type="ECO:0000313" key="1">
    <source>
        <dbReference type="EMBL" id="KAK9912280.1"/>
    </source>
</evidence>
<accession>A0AAW1W0Q3</accession>
<organism evidence="1 2">
    <name type="scientific">Rubus argutus</name>
    <name type="common">Southern blackberry</name>
    <dbReference type="NCBI Taxonomy" id="59490"/>
    <lineage>
        <taxon>Eukaryota</taxon>
        <taxon>Viridiplantae</taxon>
        <taxon>Streptophyta</taxon>
        <taxon>Embryophyta</taxon>
        <taxon>Tracheophyta</taxon>
        <taxon>Spermatophyta</taxon>
        <taxon>Magnoliopsida</taxon>
        <taxon>eudicotyledons</taxon>
        <taxon>Gunneridae</taxon>
        <taxon>Pentapetalae</taxon>
        <taxon>rosids</taxon>
        <taxon>fabids</taxon>
        <taxon>Rosales</taxon>
        <taxon>Rosaceae</taxon>
        <taxon>Rosoideae</taxon>
        <taxon>Rosoideae incertae sedis</taxon>
        <taxon>Rubus</taxon>
    </lineage>
</organism>
<name>A0AAW1W0Q3_RUBAR</name>
<dbReference type="Proteomes" id="UP001457282">
    <property type="component" value="Unassembled WGS sequence"/>
</dbReference>
<sequence length="108" mass="11778">MAGIKRKVKVVTLAFQIVEQLRQTTKVRRVMAGGEGKQPVHISRREVVLALTKPCIESGQEDQQVGAGSAEDLSYVSDTDSDEIGKTRKPCIRKRGCIGNVKSTSKHG</sequence>